<dbReference type="Proteomes" id="UP000032749">
    <property type="component" value="Chromosome"/>
</dbReference>
<keyword evidence="2 5" id="KW-0489">Methyltransferase</keyword>
<evidence type="ECO:0000256" key="3">
    <source>
        <dbReference type="ARBA" id="ARBA00022679"/>
    </source>
</evidence>
<keyword evidence="9" id="KW-1185">Reference proteome</keyword>
<dbReference type="CDD" id="cd02440">
    <property type="entry name" value="AdoMet_MTases"/>
    <property type="match status" value="1"/>
</dbReference>
<dbReference type="PRINTS" id="PR00996">
    <property type="entry name" value="CHERMTFRASE"/>
</dbReference>
<evidence type="ECO:0000256" key="1">
    <source>
        <dbReference type="ARBA" id="ARBA00001541"/>
    </source>
</evidence>
<dbReference type="InterPro" id="IPR029063">
    <property type="entry name" value="SAM-dependent_MTases_sf"/>
</dbReference>
<dbReference type="Gene3D" id="3.40.50.150">
    <property type="entry name" value="Vaccinia Virus protein VP39"/>
    <property type="match status" value="1"/>
</dbReference>
<feature type="binding site" evidence="6">
    <location>
        <position position="130"/>
    </location>
    <ligand>
        <name>S-adenosyl-L-methionine</name>
        <dbReference type="ChEBI" id="CHEBI:59789"/>
    </ligand>
</feature>
<dbReference type="GO" id="GO:0032259">
    <property type="term" value="P:methylation"/>
    <property type="evidence" value="ECO:0007669"/>
    <property type="project" value="UniProtKB-KW"/>
</dbReference>
<dbReference type="Pfam" id="PF01739">
    <property type="entry name" value="CheR"/>
    <property type="match status" value="1"/>
</dbReference>
<gene>
    <name evidence="8" type="ORF">OLEAN_C12230</name>
</gene>
<dbReference type="PANTHER" id="PTHR24422">
    <property type="entry name" value="CHEMOTAXIS PROTEIN METHYLTRANSFERASE"/>
    <property type="match status" value="1"/>
</dbReference>
<dbReference type="PROSITE" id="PS50123">
    <property type="entry name" value="CHER"/>
    <property type="match status" value="1"/>
</dbReference>
<proteinExistence type="predicted"/>
<evidence type="ECO:0000259" key="7">
    <source>
        <dbReference type="PROSITE" id="PS50123"/>
    </source>
</evidence>
<dbReference type="InterPro" id="IPR000780">
    <property type="entry name" value="CheR_MeTrfase"/>
</dbReference>
<dbReference type="Gene3D" id="1.10.155.10">
    <property type="entry name" value="Chemotaxis receptor methyltransferase CheR, N-terminal domain"/>
    <property type="match status" value="1"/>
</dbReference>
<dbReference type="InterPro" id="IPR026024">
    <property type="entry name" value="Chemotaxis_MeTrfase_CheR"/>
</dbReference>
<dbReference type="InterPro" id="IPR022642">
    <property type="entry name" value="CheR_C"/>
</dbReference>
<dbReference type="PIRSF" id="PIRSF000410">
    <property type="entry name" value="CheR"/>
    <property type="match status" value="1"/>
</dbReference>
<dbReference type="KEGG" id="oai:OLEAN_C12230"/>
<evidence type="ECO:0000256" key="5">
    <source>
        <dbReference type="PIRNR" id="PIRNR000410"/>
    </source>
</evidence>
<dbReference type="InterPro" id="IPR022641">
    <property type="entry name" value="CheR_N"/>
</dbReference>
<dbReference type="EMBL" id="FO203512">
    <property type="protein sequence ID" value="CCK75399.1"/>
    <property type="molecule type" value="Genomic_DNA"/>
</dbReference>
<dbReference type="STRING" id="698738.OLEAN_C12230"/>
<evidence type="ECO:0000313" key="8">
    <source>
        <dbReference type="EMBL" id="CCK75399.1"/>
    </source>
</evidence>
<feature type="domain" description="CheR-type methyltransferase" evidence="7">
    <location>
        <begin position="10"/>
        <end position="283"/>
    </location>
</feature>
<dbReference type="SUPFAM" id="SSF53335">
    <property type="entry name" value="S-adenosyl-L-methionine-dependent methyltransferases"/>
    <property type="match status" value="1"/>
</dbReference>
<keyword evidence="4 5" id="KW-0949">S-adenosyl-L-methionine</keyword>
<dbReference type="SMART" id="SM00138">
    <property type="entry name" value="MeTrc"/>
    <property type="match status" value="1"/>
</dbReference>
<dbReference type="PANTHER" id="PTHR24422:SF19">
    <property type="entry name" value="CHEMOTAXIS PROTEIN METHYLTRANSFERASE"/>
    <property type="match status" value="1"/>
</dbReference>
<evidence type="ECO:0000256" key="4">
    <source>
        <dbReference type="ARBA" id="ARBA00022691"/>
    </source>
</evidence>
<protein>
    <recommendedName>
        <fullName evidence="5">Chemotaxis protein methyltransferase</fullName>
        <ecNumber evidence="5">2.1.1.80</ecNumber>
    </recommendedName>
</protein>
<evidence type="ECO:0000256" key="6">
    <source>
        <dbReference type="PIRSR" id="PIRSR000410-1"/>
    </source>
</evidence>
<feature type="binding site" evidence="6">
    <location>
        <begin position="211"/>
        <end position="212"/>
    </location>
    <ligand>
        <name>S-adenosyl-L-methionine</name>
        <dbReference type="ChEBI" id="CHEBI:59789"/>
    </ligand>
</feature>
<dbReference type="InterPro" id="IPR036804">
    <property type="entry name" value="CheR_N_sf"/>
</dbReference>
<reference evidence="8 9" key="1">
    <citation type="journal article" date="2013" name="Nat. Commun.">
        <title>Genome sequence and functional genomic analysis of the oil-degrading bacterium Oleispira antarctica.</title>
        <authorList>
            <person name="Kube M."/>
            <person name="Chernikova T.N."/>
            <person name="Al-Ramahi Y."/>
            <person name="Beloqui A."/>
            <person name="Lopez-Cortez N."/>
            <person name="Guazzaroni M.E."/>
            <person name="Heipieper H.J."/>
            <person name="Klages S."/>
            <person name="Kotsyurbenko O.R."/>
            <person name="Langer I."/>
            <person name="Nechitaylo T.Y."/>
            <person name="Lunsdorf H."/>
            <person name="Fernandez M."/>
            <person name="Juarez S."/>
            <person name="Ciordia S."/>
            <person name="Singer A."/>
            <person name="Kagan O."/>
            <person name="Egorova O."/>
            <person name="Petit P.A."/>
            <person name="Stogios P."/>
            <person name="Kim Y."/>
            <person name="Tchigvintsev A."/>
            <person name="Flick R."/>
            <person name="Denaro R."/>
            <person name="Genovese M."/>
            <person name="Albar J.P."/>
            <person name="Reva O.N."/>
            <person name="Martinez-Gomariz M."/>
            <person name="Tran H."/>
            <person name="Ferrer M."/>
            <person name="Savchenko A."/>
            <person name="Yakunin A.F."/>
            <person name="Yakimov M.M."/>
            <person name="Golyshina O.V."/>
            <person name="Reinhardt R."/>
            <person name="Golyshin P.N."/>
        </authorList>
    </citation>
    <scope>NUCLEOTIDE SEQUENCE [LARGE SCALE GENOMIC DNA]</scope>
</reference>
<dbReference type="HOGENOM" id="CLU_025854_0_0_6"/>
<dbReference type="GO" id="GO:0008983">
    <property type="term" value="F:protein-glutamate O-methyltransferase activity"/>
    <property type="evidence" value="ECO:0007669"/>
    <property type="project" value="UniProtKB-EC"/>
</dbReference>
<dbReference type="SUPFAM" id="SSF47757">
    <property type="entry name" value="Chemotaxis receptor methyltransferase CheR, N-terminal domain"/>
    <property type="match status" value="1"/>
</dbReference>
<accession>R4YT09</accession>
<name>R4YT09_OLEAN</name>
<evidence type="ECO:0000313" key="9">
    <source>
        <dbReference type="Proteomes" id="UP000032749"/>
    </source>
</evidence>
<feature type="binding site" evidence="6">
    <location>
        <begin position="228"/>
        <end position="229"/>
    </location>
    <ligand>
        <name>S-adenosyl-L-methionine</name>
        <dbReference type="ChEBI" id="CHEBI:59789"/>
    </ligand>
</feature>
<keyword evidence="3 5" id="KW-0808">Transferase</keyword>
<feature type="binding site" evidence="6">
    <location>
        <position position="88"/>
    </location>
    <ligand>
        <name>S-adenosyl-L-methionine</name>
        <dbReference type="ChEBI" id="CHEBI:59789"/>
    </ligand>
</feature>
<comment type="catalytic activity">
    <reaction evidence="1 5">
        <text>L-glutamyl-[protein] + S-adenosyl-L-methionine = [protein]-L-glutamate 5-O-methyl ester + S-adenosyl-L-homocysteine</text>
        <dbReference type="Rhea" id="RHEA:24452"/>
        <dbReference type="Rhea" id="RHEA-COMP:10208"/>
        <dbReference type="Rhea" id="RHEA-COMP:10311"/>
        <dbReference type="ChEBI" id="CHEBI:29973"/>
        <dbReference type="ChEBI" id="CHEBI:57856"/>
        <dbReference type="ChEBI" id="CHEBI:59789"/>
        <dbReference type="ChEBI" id="CHEBI:82795"/>
        <dbReference type="EC" id="2.1.1.80"/>
    </reaction>
</comment>
<dbReference type="PATRIC" id="fig|698738.3.peg.1269"/>
<evidence type="ECO:0000256" key="2">
    <source>
        <dbReference type="ARBA" id="ARBA00022603"/>
    </source>
</evidence>
<dbReference type="InterPro" id="IPR050903">
    <property type="entry name" value="Bact_Chemotaxis_MeTrfase"/>
</dbReference>
<feature type="binding site" evidence="6">
    <location>
        <position position="155"/>
    </location>
    <ligand>
        <name>S-adenosyl-L-methionine</name>
        <dbReference type="ChEBI" id="CHEBI:59789"/>
    </ligand>
</feature>
<feature type="binding site" evidence="6">
    <location>
        <position position="92"/>
    </location>
    <ligand>
        <name>S-adenosyl-L-methionine</name>
        <dbReference type="ChEBI" id="CHEBI:59789"/>
    </ligand>
</feature>
<sequence length="283" mass="32680">MPNAHAAVDYREKEFPMTSKDFERIADLAGRYTGIVLGEHKHDMVYGRIARRVRKLNLSSFTAYLDFLEANLQQELSNFINVITTNLTSFFRENHHFDFLYKTVLAEVKRKNHATKRVRIWSAGCSTGMEPYSIAMTLIKFGIPADWDVKILATDLDSDVLDKARTAVYSVNEVDGLAEGVVKNYFQRGGTGKEVRVKERVSQFVHFKRLNLLENWPMKGPFDFIFCRNVVIYFDKPTQKILFDRYAELLSVGGYLFIGHSENLHGISDRFENLGNTVYRKIR</sequence>
<dbReference type="EC" id="2.1.1.80" evidence="5"/>
<comment type="function">
    <text evidence="5">Methylation of the membrane-bound methyl-accepting chemotaxis proteins (MCP) to form gamma-glutamyl methyl ester residues in MCP.</text>
</comment>
<dbReference type="Pfam" id="PF03705">
    <property type="entry name" value="CheR_N"/>
    <property type="match status" value="1"/>
</dbReference>
<dbReference type="AlphaFoldDB" id="R4YT09"/>
<feature type="binding site" evidence="6">
    <location>
        <position position="86"/>
    </location>
    <ligand>
        <name>S-adenosyl-L-methionine</name>
        <dbReference type="ChEBI" id="CHEBI:59789"/>
    </ligand>
</feature>
<organism evidence="8 9">
    <name type="scientific">Oleispira antarctica RB-8</name>
    <dbReference type="NCBI Taxonomy" id="698738"/>
    <lineage>
        <taxon>Bacteria</taxon>
        <taxon>Pseudomonadati</taxon>
        <taxon>Pseudomonadota</taxon>
        <taxon>Gammaproteobacteria</taxon>
        <taxon>Oceanospirillales</taxon>
        <taxon>Oceanospirillaceae</taxon>
        <taxon>Oleispira</taxon>
    </lineage>
</organism>